<evidence type="ECO:0000313" key="8">
    <source>
        <dbReference type="Proteomes" id="UP000318801"/>
    </source>
</evidence>
<dbReference type="InterPro" id="IPR003740">
    <property type="entry name" value="YitT"/>
</dbReference>
<keyword evidence="5 6" id="KW-0472">Membrane</keyword>
<keyword evidence="8" id="KW-1185">Reference proteome</keyword>
<comment type="caution">
    <text evidence="7">The sequence shown here is derived from an EMBL/GenBank/DDBJ whole genome shotgun (WGS) entry which is preliminary data.</text>
</comment>
<dbReference type="RefSeq" id="WP_141148851.1">
    <property type="nucleotide sequence ID" value="NZ_VHLG01000004.1"/>
</dbReference>
<dbReference type="EMBL" id="VHLG01000004">
    <property type="protein sequence ID" value="TPW30979.1"/>
    <property type="molecule type" value="Genomic_DNA"/>
</dbReference>
<dbReference type="OrthoDB" id="3296441at2"/>
<feature type="transmembrane region" description="Helical" evidence="6">
    <location>
        <begin position="91"/>
        <end position="109"/>
    </location>
</feature>
<accession>A0A506UE58</accession>
<evidence type="ECO:0000256" key="2">
    <source>
        <dbReference type="ARBA" id="ARBA00022475"/>
    </source>
</evidence>
<feature type="transmembrane region" description="Helical" evidence="6">
    <location>
        <begin position="155"/>
        <end position="176"/>
    </location>
</feature>
<dbReference type="Pfam" id="PF02588">
    <property type="entry name" value="YitT_membrane"/>
    <property type="match status" value="1"/>
</dbReference>
<proteinExistence type="predicted"/>
<gene>
    <name evidence="7" type="ORF">FJU08_09980</name>
</gene>
<dbReference type="GO" id="GO:0005886">
    <property type="term" value="C:plasma membrane"/>
    <property type="evidence" value="ECO:0007669"/>
    <property type="project" value="UniProtKB-SubCell"/>
</dbReference>
<dbReference type="InterPro" id="IPR051461">
    <property type="entry name" value="UPF0750_membrane"/>
</dbReference>
<dbReference type="PANTHER" id="PTHR33545">
    <property type="entry name" value="UPF0750 MEMBRANE PROTEIN YITT-RELATED"/>
    <property type="match status" value="1"/>
</dbReference>
<keyword evidence="4 6" id="KW-1133">Transmembrane helix</keyword>
<feature type="transmembrane region" description="Helical" evidence="6">
    <location>
        <begin position="115"/>
        <end position="135"/>
    </location>
</feature>
<evidence type="ECO:0000256" key="3">
    <source>
        <dbReference type="ARBA" id="ARBA00022692"/>
    </source>
</evidence>
<organism evidence="7 8">
    <name type="scientific">Martelella alba</name>
    <dbReference type="NCBI Taxonomy" id="2590451"/>
    <lineage>
        <taxon>Bacteria</taxon>
        <taxon>Pseudomonadati</taxon>
        <taxon>Pseudomonadota</taxon>
        <taxon>Alphaproteobacteria</taxon>
        <taxon>Hyphomicrobiales</taxon>
        <taxon>Aurantimonadaceae</taxon>
        <taxon>Martelella</taxon>
    </lineage>
</organism>
<dbReference type="Proteomes" id="UP000318801">
    <property type="component" value="Unassembled WGS sequence"/>
</dbReference>
<dbReference type="AlphaFoldDB" id="A0A506UE58"/>
<evidence type="ECO:0000256" key="6">
    <source>
        <dbReference type="SAM" id="Phobius"/>
    </source>
</evidence>
<sequence length="210" mass="22635">MANINAGFWNDNPARHTLAEDVQGILTGSMVAALGLYILGKAGLLTGGTAGLAFLAHYGWGLNFGLMFFLFNLPFYWLSFRRMGLDFTLKTFIAIAITSALTDLQARFFEIGAIHPLWGAVLGGLLVGYGLLALYRHRASLGGMGILAIYVQERFGIRAGLVQLAFDAGVMAAAFGVADVKLVALSVISAAIMNIFIAFNHRADRYIALR</sequence>
<comment type="subcellular location">
    <subcellularLocation>
        <location evidence="1">Cell membrane</location>
        <topology evidence="1">Multi-pass membrane protein</topology>
    </subcellularLocation>
</comment>
<evidence type="ECO:0000256" key="1">
    <source>
        <dbReference type="ARBA" id="ARBA00004651"/>
    </source>
</evidence>
<keyword evidence="2" id="KW-1003">Cell membrane</keyword>
<dbReference type="PANTHER" id="PTHR33545:SF5">
    <property type="entry name" value="UPF0750 MEMBRANE PROTEIN YITT"/>
    <property type="match status" value="1"/>
</dbReference>
<evidence type="ECO:0000256" key="4">
    <source>
        <dbReference type="ARBA" id="ARBA00022989"/>
    </source>
</evidence>
<name>A0A506UE58_9HYPH</name>
<protein>
    <submittedName>
        <fullName evidence="7">YitT family protein</fullName>
    </submittedName>
</protein>
<evidence type="ECO:0000256" key="5">
    <source>
        <dbReference type="ARBA" id="ARBA00023136"/>
    </source>
</evidence>
<reference evidence="7 8" key="1">
    <citation type="submission" date="2019-06" db="EMBL/GenBank/DDBJ databases">
        <authorList>
            <person name="Li M."/>
        </authorList>
    </citation>
    <scope>NUCLEOTIDE SEQUENCE [LARGE SCALE GENOMIC DNA]</scope>
    <source>
        <strain evidence="7 8">BGMRC2036</strain>
    </source>
</reference>
<feature type="transmembrane region" description="Helical" evidence="6">
    <location>
        <begin position="182"/>
        <end position="200"/>
    </location>
</feature>
<evidence type="ECO:0000313" key="7">
    <source>
        <dbReference type="EMBL" id="TPW30979.1"/>
    </source>
</evidence>
<feature type="transmembrane region" description="Helical" evidence="6">
    <location>
        <begin position="60"/>
        <end position="79"/>
    </location>
</feature>
<keyword evidence="3 6" id="KW-0812">Transmembrane</keyword>